<dbReference type="EMBL" id="LRBV02000009">
    <property type="status" value="NOT_ANNOTATED_CDS"/>
    <property type="molecule type" value="Genomic_DNA"/>
</dbReference>
<proteinExistence type="predicted"/>
<dbReference type="InterPro" id="IPR044660">
    <property type="entry name" value="IBH1-like"/>
</dbReference>
<keyword evidence="2" id="KW-0804">Transcription</keyword>
<evidence type="ECO:0000256" key="1">
    <source>
        <dbReference type="ARBA" id="ARBA00023015"/>
    </source>
</evidence>
<dbReference type="OMA" id="CLAICTR"/>
<keyword evidence="1" id="KW-0805">Transcription regulation</keyword>
<dbReference type="PANTHER" id="PTHR33124">
    <property type="entry name" value="TRANSCRIPTION FACTOR IBH1-LIKE 1"/>
    <property type="match status" value="1"/>
</dbReference>
<accession>A0A7N2MM11</accession>
<evidence type="ECO:0000259" key="4">
    <source>
        <dbReference type="Pfam" id="PF26576"/>
    </source>
</evidence>
<dbReference type="InterPro" id="IPR059002">
    <property type="entry name" value="IBH1_N"/>
</dbReference>
<protein>
    <recommendedName>
        <fullName evidence="4">IBH1-like N-terminal domain-containing protein</fullName>
    </recommendedName>
</protein>
<sequence>MNSKRFSPPSCTIKSRFTRRFLRAFLKINRQRTRTPSSPMEICQRYLKVKLAADVSMASAVGPRRAWSRAMLAKIRHGVRAGSTSSLTMRKRKIYHGKKSTKEVGIAGNAKMLRKLVPGGGEAMDTCSLLDETFHYIKCLSTQAEPRPNLACVAWILTFLCFMHSCFSHVPLILLYKRIRAFMGQIFTA</sequence>
<keyword evidence="6" id="KW-1185">Reference proteome</keyword>
<dbReference type="PANTHER" id="PTHR33124:SF40">
    <property type="entry name" value="TRANSCRIPTION FACTOR IBH1"/>
    <property type="match status" value="1"/>
</dbReference>
<evidence type="ECO:0000313" key="5">
    <source>
        <dbReference type="EnsemblPlants" id="QL09p046680:mrna"/>
    </source>
</evidence>
<keyword evidence="3" id="KW-0812">Transmembrane</keyword>
<dbReference type="AlphaFoldDB" id="A0A7N2MM11"/>
<reference evidence="5 6" key="1">
    <citation type="journal article" date="2016" name="G3 (Bethesda)">
        <title>First Draft Assembly and Annotation of the Genome of a California Endemic Oak Quercus lobata Nee (Fagaceae).</title>
        <authorList>
            <person name="Sork V.L."/>
            <person name="Fitz-Gibbon S.T."/>
            <person name="Puiu D."/>
            <person name="Crepeau M."/>
            <person name="Gugger P.F."/>
            <person name="Sherman R."/>
            <person name="Stevens K."/>
            <person name="Langley C.H."/>
            <person name="Pellegrini M."/>
            <person name="Salzberg S.L."/>
        </authorList>
    </citation>
    <scope>NUCLEOTIDE SEQUENCE [LARGE SCALE GENOMIC DNA]</scope>
    <source>
        <strain evidence="5 6">cv. SW786</strain>
    </source>
</reference>
<dbReference type="EnsemblPlants" id="QL09p046680:mrna">
    <property type="protein sequence ID" value="QL09p046680:mrna"/>
    <property type="gene ID" value="QL09p046680"/>
</dbReference>
<dbReference type="Proteomes" id="UP000594261">
    <property type="component" value="Chromosome 9"/>
</dbReference>
<dbReference type="GO" id="GO:0006355">
    <property type="term" value="P:regulation of DNA-templated transcription"/>
    <property type="evidence" value="ECO:0007669"/>
    <property type="project" value="InterPro"/>
</dbReference>
<reference evidence="5" key="2">
    <citation type="submission" date="2021-01" db="UniProtKB">
        <authorList>
            <consortium name="EnsemblPlants"/>
        </authorList>
    </citation>
    <scope>IDENTIFICATION</scope>
</reference>
<keyword evidence="3" id="KW-0472">Membrane</keyword>
<evidence type="ECO:0000256" key="3">
    <source>
        <dbReference type="SAM" id="Phobius"/>
    </source>
</evidence>
<keyword evidence="3" id="KW-1133">Transmembrane helix</keyword>
<name>A0A7N2MM11_QUELO</name>
<dbReference type="Pfam" id="PF26576">
    <property type="entry name" value="IBH1_N"/>
    <property type="match status" value="1"/>
</dbReference>
<feature type="transmembrane region" description="Helical" evidence="3">
    <location>
        <begin position="153"/>
        <end position="176"/>
    </location>
</feature>
<feature type="domain" description="IBH1-like N-terminal" evidence="4">
    <location>
        <begin position="13"/>
        <end position="77"/>
    </location>
</feature>
<organism evidence="5 6">
    <name type="scientific">Quercus lobata</name>
    <name type="common">Valley oak</name>
    <dbReference type="NCBI Taxonomy" id="97700"/>
    <lineage>
        <taxon>Eukaryota</taxon>
        <taxon>Viridiplantae</taxon>
        <taxon>Streptophyta</taxon>
        <taxon>Embryophyta</taxon>
        <taxon>Tracheophyta</taxon>
        <taxon>Spermatophyta</taxon>
        <taxon>Magnoliopsida</taxon>
        <taxon>eudicotyledons</taxon>
        <taxon>Gunneridae</taxon>
        <taxon>Pentapetalae</taxon>
        <taxon>rosids</taxon>
        <taxon>fabids</taxon>
        <taxon>Fagales</taxon>
        <taxon>Fagaceae</taxon>
        <taxon>Quercus</taxon>
    </lineage>
</organism>
<dbReference type="Gramene" id="QL09p046680:mrna">
    <property type="protein sequence ID" value="QL09p046680:mrna"/>
    <property type="gene ID" value="QL09p046680"/>
</dbReference>
<evidence type="ECO:0000313" key="6">
    <source>
        <dbReference type="Proteomes" id="UP000594261"/>
    </source>
</evidence>
<evidence type="ECO:0000256" key="2">
    <source>
        <dbReference type="ARBA" id="ARBA00023163"/>
    </source>
</evidence>
<dbReference type="InParanoid" id="A0A7N2MM11"/>